<dbReference type="Proteomes" id="UP000076796">
    <property type="component" value="Unassembled WGS sequence"/>
</dbReference>
<keyword evidence="3" id="KW-1185">Reference proteome</keyword>
<feature type="transmembrane region" description="Helical" evidence="1">
    <location>
        <begin position="6"/>
        <end position="26"/>
    </location>
</feature>
<evidence type="ECO:0000313" key="2">
    <source>
        <dbReference type="EMBL" id="KZS46119.1"/>
    </source>
</evidence>
<comment type="caution">
    <text evidence="2">The sequence shown here is derived from an EMBL/GenBank/DDBJ whole genome shotgun (WGS) entry which is preliminary data.</text>
</comment>
<dbReference type="AlphaFoldDB" id="A0A163IRR3"/>
<organism evidence="2 3">
    <name type="scientific">Paenibacillus glucanolyticus</name>
    <dbReference type="NCBI Taxonomy" id="59843"/>
    <lineage>
        <taxon>Bacteria</taxon>
        <taxon>Bacillati</taxon>
        <taxon>Bacillota</taxon>
        <taxon>Bacilli</taxon>
        <taxon>Bacillales</taxon>
        <taxon>Paenibacillaceae</taxon>
        <taxon>Paenibacillus</taxon>
    </lineage>
</organism>
<gene>
    <name evidence="2" type="ORF">AWU65_09360</name>
</gene>
<evidence type="ECO:0000256" key="1">
    <source>
        <dbReference type="SAM" id="Phobius"/>
    </source>
</evidence>
<name>A0A163IRR3_9BACL</name>
<sequence>MTIMPVIVMVFVFVPTIVLMVSMPYLTRETISFGVTVSAVQFHSEPLRQMRKSYARISATLHTYHPIHCLYHLPNIR</sequence>
<keyword evidence="1" id="KW-0472">Membrane</keyword>
<evidence type="ECO:0000313" key="3">
    <source>
        <dbReference type="Proteomes" id="UP000076796"/>
    </source>
</evidence>
<proteinExistence type="predicted"/>
<reference evidence="2" key="1">
    <citation type="journal article" date="2016" name="Genome Announc.">
        <title>Draft genomes of two strains of Paenibacillus glucanolyticus with capability to degrade lignocellulose.</title>
        <authorList>
            <person name="Mathews S.L."/>
            <person name="Pawlak J."/>
            <person name="Grunden A.M."/>
        </authorList>
    </citation>
    <scope>NUCLEOTIDE SEQUENCE [LARGE SCALE GENOMIC DNA]</scope>
    <source>
        <strain evidence="2">SLM1</strain>
    </source>
</reference>
<keyword evidence="1" id="KW-0812">Transmembrane</keyword>
<accession>A0A163IRR3</accession>
<dbReference type="EMBL" id="LWMH01000001">
    <property type="protein sequence ID" value="KZS46119.1"/>
    <property type="molecule type" value="Genomic_DNA"/>
</dbReference>
<protein>
    <submittedName>
        <fullName evidence="2">Uncharacterized protein</fullName>
    </submittedName>
</protein>
<keyword evidence="1" id="KW-1133">Transmembrane helix</keyword>